<evidence type="ECO:0000256" key="10">
    <source>
        <dbReference type="ARBA" id="ARBA00023270"/>
    </source>
</evidence>
<comment type="PTM">
    <text evidence="15">Is synthesized initially as an inactive proenzyme. Formation of the active enzyme involves a self-maturation process in which the active site pyruvoyl group is generated from an internal serine residue via an autocatalytic post-translational modification. Two non-identical subunits are generated from the proenzyme in this reaction, and the pyruvate is formed at the N-terminus of the alpha chain, which is derived from the carboxyl end of the proenzyme. The post-translation cleavage follows an unusual pathway, termed non-hydrolytic serinolysis, in which the side chain hydroxyl group of the serine supplies its oxygen atom to form the C-terminus of the beta chain, while the remainder of the serine residue undergoes an oxidative deamination to produce ammonia and the pyruvoyl group blocking the N-terminus of the alpha chain.</text>
</comment>
<evidence type="ECO:0000256" key="9">
    <source>
        <dbReference type="ARBA" id="ARBA00023239"/>
    </source>
</evidence>
<dbReference type="PANTHER" id="PTHR33866">
    <property type="entry name" value="S-ADENOSYLMETHIONINE DECARBOXYLASE PROENZYME"/>
    <property type="match status" value="1"/>
</dbReference>
<keyword evidence="3 15" id="KW-0949">S-adenosyl-L-methionine</keyword>
<dbReference type="InterPro" id="IPR003826">
    <property type="entry name" value="AdoMetDC_fam_prok"/>
</dbReference>
<dbReference type="InterPro" id="IPR042286">
    <property type="entry name" value="AdoMetDC_C"/>
</dbReference>
<dbReference type="InterPro" id="IPR017716">
    <property type="entry name" value="S-AdoMet_deCOase_pro-enz"/>
</dbReference>
<keyword evidence="8 15" id="KW-0865">Zymogen</keyword>
<evidence type="ECO:0000256" key="13">
    <source>
        <dbReference type="ARBA" id="ARBA00056215"/>
    </source>
</evidence>
<dbReference type="STRING" id="639282.DEFDS_0969"/>
<evidence type="ECO:0000256" key="11">
    <source>
        <dbReference type="ARBA" id="ARBA00023317"/>
    </source>
</evidence>
<evidence type="ECO:0000256" key="1">
    <source>
        <dbReference type="ARBA" id="ARBA00004911"/>
    </source>
</evidence>
<dbReference type="UniPathway" id="UPA00331">
    <property type="reaction ID" value="UER00451"/>
</dbReference>
<dbReference type="HOGENOM" id="CLU_125470_2_3_0"/>
<dbReference type="Gene3D" id="3.30.160.750">
    <property type="match status" value="1"/>
</dbReference>
<dbReference type="Pfam" id="PF02675">
    <property type="entry name" value="AdoMet_dc"/>
    <property type="match status" value="1"/>
</dbReference>
<evidence type="ECO:0000313" key="16">
    <source>
        <dbReference type="EMBL" id="BAI80441.1"/>
    </source>
</evidence>
<comment type="similarity">
    <text evidence="14 15">Belongs to the prokaryotic AdoMetDC family. Type 1 subfamily.</text>
</comment>
<feature type="chain" id="PRO_5023213810" description="S-adenosylmethionine decarboxylase alpha chain" evidence="15">
    <location>
        <begin position="63"/>
        <end position="131"/>
    </location>
</feature>
<dbReference type="EMBL" id="AP011529">
    <property type="protein sequence ID" value="BAI80441.1"/>
    <property type="molecule type" value="Genomic_DNA"/>
</dbReference>
<dbReference type="NCBIfam" id="TIGR03330">
    <property type="entry name" value="SAM_DCase_Bsu"/>
    <property type="match status" value="1"/>
</dbReference>
<reference evidence="16 17" key="1">
    <citation type="journal article" date="2010" name="DNA Res.">
        <title>Bacterial lifestyle in a deep-sea hydrothermal vent chimney revealed by the genome sequence of the thermophilic bacterium Deferribacter desulfuricans SSM1.</title>
        <authorList>
            <person name="Takaki Y."/>
            <person name="Shimamura S."/>
            <person name="Nakagawa S."/>
            <person name="Fukuhara Y."/>
            <person name="Horikawa H."/>
            <person name="Ankai A."/>
            <person name="Harada T."/>
            <person name="Hosoyama A."/>
            <person name="Oguchi A."/>
            <person name="Fukui S."/>
            <person name="Fujita N."/>
            <person name="Takami H."/>
            <person name="Takai K."/>
        </authorList>
    </citation>
    <scope>NUCLEOTIDE SEQUENCE [LARGE SCALE GENOMIC DNA]</scope>
    <source>
        <strain evidence="17">DSM 14783 / JCM 11476 / NBRC 101012 / SSM1</strain>
    </source>
</reference>
<accession>D3PCW8</accession>
<keyword evidence="10 15" id="KW-0704">Schiff base</keyword>
<keyword evidence="11 15" id="KW-0670">Pyruvate</keyword>
<dbReference type="FunFam" id="3.30.160.750:FF:000004">
    <property type="entry name" value="S-adenosylmethionine decarboxylase proenzyme"/>
    <property type="match status" value="1"/>
</dbReference>
<evidence type="ECO:0000256" key="8">
    <source>
        <dbReference type="ARBA" id="ARBA00023145"/>
    </source>
</evidence>
<feature type="active site" description="Proton acceptor; for processing activity" evidence="15">
    <location>
        <position position="68"/>
    </location>
</feature>
<feature type="site" description="Cleavage (non-hydrolytic); by autolysis" evidence="15">
    <location>
        <begin position="62"/>
        <end position="63"/>
    </location>
</feature>
<evidence type="ECO:0000256" key="5">
    <source>
        <dbReference type="ARBA" id="ARBA00022813"/>
    </source>
</evidence>
<organism evidence="16 17">
    <name type="scientific">Deferribacter desulfuricans (strain DSM 14783 / JCM 11476 / NBRC 101012 / SSM1)</name>
    <dbReference type="NCBI Taxonomy" id="639282"/>
    <lineage>
        <taxon>Bacteria</taxon>
        <taxon>Pseudomonadati</taxon>
        <taxon>Deferribacterota</taxon>
        <taxon>Deferribacteres</taxon>
        <taxon>Deferribacterales</taxon>
        <taxon>Deferribacteraceae</taxon>
        <taxon>Deferribacter</taxon>
    </lineage>
</organism>
<feature type="active site" description="Proton donor; for catalytic activity" evidence="15">
    <location>
        <position position="83"/>
    </location>
</feature>
<dbReference type="HAMAP" id="MF_00464">
    <property type="entry name" value="AdoMetDC_1"/>
    <property type="match status" value="1"/>
</dbReference>
<evidence type="ECO:0000256" key="2">
    <source>
        <dbReference type="ARBA" id="ARBA00011601"/>
    </source>
</evidence>
<dbReference type="Proteomes" id="UP000001520">
    <property type="component" value="Chromosome"/>
</dbReference>
<dbReference type="GO" id="GO:0005829">
    <property type="term" value="C:cytosol"/>
    <property type="evidence" value="ECO:0007669"/>
    <property type="project" value="TreeGrafter"/>
</dbReference>
<dbReference type="FunFam" id="3.30.360.110:FF:000001">
    <property type="entry name" value="S-adenosylmethionine decarboxylase proenzyme"/>
    <property type="match status" value="1"/>
</dbReference>
<dbReference type="eggNOG" id="COG1586">
    <property type="taxonomic scope" value="Bacteria"/>
</dbReference>
<comment type="catalytic activity">
    <reaction evidence="12 15">
        <text>S-adenosyl-L-methionine + H(+) = S-adenosyl 3-(methylsulfanyl)propylamine + CO2</text>
        <dbReference type="Rhea" id="RHEA:15981"/>
        <dbReference type="ChEBI" id="CHEBI:15378"/>
        <dbReference type="ChEBI" id="CHEBI:16526"/>
        <dbReference type="ChEBI" id="CHEBI:57443"/>
        <dbReference type="ChEBI" id="CHEBI:59789"/>
        <dbReference type="EC" id="4.1.1.50"/>
    </reaction>
</comment>
<dbReference type="EC" id="4.1.1.50" evidence="15"/>
<keyword evidence="5 15" id="KW-0068">Autocatalytic cleavage</keyword>
<dbReference type="GO" id="GO:0004014">
    <property type="term" value="F:adenosylmethionine decarboxylase activity"/>
    <property type="evidence" value="ECO:0007669"/>
    <property type="project" value="UniProtKB-UniRule"/>
</dbReference>
<sequence>MKALGKHILVEFYGCDKDVLNNSKLLDKEMQYAAEISGATIINSTFHTFSPYGVSGVVVIAESHLTIHTWPEYGYAAVDLFTCGDTVDPWIAFEHLKKILKATHTSTIEMKRGQLNDIKGELRHKPENAII</sequence>
<dbReference type="InterPro" id="IPR042284">
    <property type="entry name" value="AdoMetDC_N"/>
</dbReference>
<dbReference type="KEGG" id="ddf:DEFDS_0969"/>
<protein>
    <recommendedName>
        <fullName evidence="15">S-adenosylmethionine decarboxylase proenzyme</fullName>
        <shortName evidence="15">AdoMetDC</shortName>
        <shortName evidence="15">SAMDC</shortName>
        <ecNumber evidence="15">4.1.1.50</ecNumber>
    </recommendedName>
    <component>
        <recommendedName>
            <fullName evidence="15">S-adenosylmethionine decarboxylase beta chain</fullName>
        </recommendedName>
    </component>
    <component>
        <recommendedName>
            <fullName evidence="15">S-adenosylmethionine decarboxylase alpha chain</fullName>
        </recommendedName>
    </component>
</protein>
<keyword evidence="9 15" id="KW-0456">Lyase</keyword>
<dbReference type="GO" id="GO:0008295">
    <property type="term" value="P:spermidine biosynthetic process"/>
    <property type="evidence" value="ECO:0007669"/>
    <property type="project" value="UniProtKB-UniRule"/>
</dbReference>
<comment type="cofactor">
    <cofactor evidence="15">
        <name>pyruvate</name>
        <dbReference type="ChEBI" id="CHEBI:15361"/>
    </cofactor>
    <text evidence="15">Binds 1 pyruvoyl group covalently per subunit.</text>
</comment>
<evidence type="ECO:0000256" key="15">
    <source>
        <dbReference type="HAMAP-Rule" id="MF_00464"/>
    </source>
</evidence>
<dbReference type="OrthoDB" id="5290709at2"/>
<feature type="modified residue" description="Pyruvic acid (Ser); by autocatalysis" evidence="15">
    <location>
        <position position="63"/>
    </location>
</feature>
<dbReference type="Gene3D" id="3.30.360.110">
    <property type="entry name" value="S-adenosylmethionine decarboxylase domain"/>
    <property type="match status" value="1"/>
</dbReference>
<gene>
    <name evidence="16" type="primary">speD</name>
    <name evidence="15" type="synonym">speH</name>
    <name evidence="16" type="ordered locus">DEFDS_0969</name>
</gene>
<feature type="chain" id="PRO_5023213812" description="S-adenosylmethionine decarboxylase beta chain" evidence="15">
    <location>
        <begin position="1"/>
        <end position="62"/>
    </location>
</feature>
<comment type="subunit">
    <text evidence="2 15">Heterotetramer of two alpha and two beta chains arranged as a dimer of alpha/beta heterodimers.</text>
</comment>
<evidence type="ECO:0000256" key="4">
    <source>
        <dbReference type="ARBA" id="ARBA00022793"/>
    </source>
</evidence>
<evidence type="ECO:0000313" key="17">
    <source>
        <dbReference type="Proteomes" id="UP000001520"/>
    </source>
</evidence>
<feature type="active site" description="Schiff-base intermediate with substrate; via pyruvic acid" evidence="15">
    <location>
        <position position="63"/>
    </location>
</feature>
<evidence type="ECO:0000256" key="14">
    <source>
        <dbReference type="ARBA" id="ARBA00061583"/>
    </source>
</evidence>
<keyword evidence="7 15" id="KW-0620">Polyamine biosynthesis</keyword>
<keyword evidence="6 15" id="KW-0745">Spermidine biosynthesis</keyword>
<evidence type="ECO:0000256" key="6">
    <source>
        <dbReference type="ARBA" id="ARBA00023066"/>
    </source>
</evidence>
<dbReference type="RefSeq" id="WP_013007688.1">
    <property type="nucleotide sequence ID" value="NC_013939.1"/>
</dbReference>
<proteinExistence type="inferred from homology"/>
<comment type="pathway">
    <text evidence="1 15">Amine and polyamine biosynthesis; S-adenosylmethioninamine biosynthesis; S-adenosylmethioninamine from S-adenosyl-L-methionine: step 1/1.</text>
</comment>
<evidence type="ECO:0000256" key="12">
    <source>
        <dbReference type="ARBA" id="ARBA00048112"/>
    </source>
</evidence>
<dbReference type="AlphaFoldDB" id="D3PCW8"/>
<evidence type="ECO:0000256" key="7">
    <source>
        <dbReference type="ARBA" id="ARBA00023115"/>
    </source>
</evidence>
<keyword evidence="17" id="KW-1185">Reference proteome</keyword>
<dbReference type="PANTHER" id="PTHR33866:SF2">
    <property type="entry name" value="S-ADENOSYLMETHIONINE DECARBOXYLASE PROENZYME"/>
    <property type="match status" value="1"/>
</dbReference>
<name>D3PCW8_DEFDS</name>
<evidence type="ECO:0000256" key="3">
    <source>
        <dbReference type="ARBA" id="ARBA00022691"/>
    </source>
</evidence>
<comment type="function">
    <text evidence="13 15">Catalyzes the decarboxylation of S-adenosylmethionine to S-adenosylmethioninamine (dcAdoMet), the propylamine donor required for the synthesis of the polyamines spermine and spermidine from the diamine putrescine.</text>
</comment>
<dbReference type="InterPro" id="IPR016067">
    <property type="entry name" value="S-AdoMet_deCO2ase_core"/>
</dbReference>
<dbReference type="SUPFAM" id="SSF56276">
    <property type="entry name" value="S-adenosylmethionine decarboxylase"/>
    <property type="match status" value="1"/>
</dbReference>
<keyword evidence="4 15" id="KW-0210">Decarboxylase</keyword>